<sequence length="135" mass="15153">MPETNIARETRLRGSGISDSKSSNQLTLEKDGFEQSGEKGHRERWGRRRRKSIAIAITIIVPADPIDQLSNYGDWNETAKETLSSSALPVRFGLKERKCRWTHLTSRNDAVLVGVLSEFRDILSMHSVVLSNACV</sequence>
<feature type="compositionally biased region" description="Polar residues" evidence="1">
    <location>
        <begin position="17"/>
        <end position="27"/>
    </location>
</feature>
<evidence type="ECO:0000256" key="1">
    <source>
        <dbReference type="SAM" id="MobiDB-lite"/>
    </source>
</evidence>
<name>A0A2I0IIZ3_PUNGR</name>
<protein>
    <submittedName>
        <fullName evidence="2">Uncharacterized protein</fullName>
    </submittedName>
</protein>
<evidence type="ECO:0000313" key="2">
    <source>
        <dbReference type="EMBL" id="PKI43942.1"/>
    </source>
</evidence>
<comment type="caution">
    <text evidence="2">The sequence shown here is derived from an EMBL/GenBank/DDBJ whole genome shotgun (WGS) entry which is preliminary data.</text>
</comment>
<dbReference type="AlphaFoldDB" id="A0A2I0IIZ3"/>
<organism evidence="2 3">
    <name type="scientific">Punica granatum</name>
    <name type="common">Pomegranate</name>
    <dbReference type="NCBI Taxonomy" id="22663"/>
    <lineage>
        <taxon>Eukaryota</taxon>
        <taxon>Viridiplantae</taxon>
        <taxon>Streptophyta</taxon>
        <taxon>Embryophyta</taxon>
        <taxon>Tracheophyta</taxon>
        <taxon>Spermatophyta</taxon>
        <taxon>Magnoliopsida</taxon>
        <taxon>eudicotyledons</taxon>
        <taxon>Gunneridae</taxon>
        <taxon>Pentapetalae</taxon>
        <taxon>rosids</taxon>
        <taxon>malvids</taxon>
        <taxon>Myrtales</taxon>
        <taxon>Lythraceae</taxon>
        <taxon>Punica</taxon>
    </lineage>
</organism>
<reference evidence="2 3" key="1">
    <citation type="submission" date="2017-11" db="EMBL/GenBank/DDBJ databases">
        <title>De-novo sequencing of pomegranate (Punica granatum L.) genome.</title>
        <authorList>
            <person name="Akparov Z."/>
            <person name="Amiraslanov A."/>
            <person name="Hajiyeva S."/>
            <person name="Abbasov M."/>
            <person name="Kaur K."/>
            <person name="Hamwieh A."/>
            <person name="Solovyev V."/>
            <person name="Salamov A."/>
            <person name="Braich B."/>
            <person name="Kosarev P."/>
            <person name="Mahmoud A."/>
            <person name="Hajiyev E."/>
            <person name="Babayeva S."/>
            <person name="Izzatullayeva V."/>
            <person name="Mammadov A."/>
            <person name="Mammadov A."/>
            <person name="Sharifova S."/>
            <person name="Ojaghi J."/>
            <person name="Eynullazada K."/>
            <person name="Bayramov B."/>
            <person name="Abdulazimova A."/>
            <person name="Shahmuradov I."/>
        </authorList>
    </citation>
    <scope>NUCLEOTIDE SEQUENCE [LARGE SCALE GENOMIC DNA]</scope>
    <source>
        <strain evidence="3">cv. AG2017</strain>
        <tissue evidence="2">Leaf</tissue>
    </source>
</reference>
<feature type="region of interest" description="Disordered" evidence="1">
    <location>
        <begin position="1"/>
        <end position="46"/>
    </location>
</feature>
<accession>A0A2I0IIZ3</accession>
<dbReference type="EMBL" id="PGOL01002959">
    <property type="protein sequence ID" value="PKI43942.1"/>
    <property type="molecule type" value="Genomic_DNA"/>
</dbReference>
<feature type="compositionally biased region" description="Basic and acidic residues" evidence="1">
    <location>
        <begin position="1"/>
        <end position="12"/>
    </location>
</feature>
<dbReference type="Proteomes" id="UP000233551">
    <property type="component" value="Unassembled WGS sequence"/>
</dbReference>
<keyword evidence="3" id="KW-1185">Reference proteome</keyword>
<evidence type="ECO:0000313" key="3">
    <source>
        <dbReference type="Proteomes" id="UP000233551"/>
    </source>
</evidence>
<feature type="compositionally biased region" description="Basic and acidic residues" evidence="1">
    <location>
        <begin position="28"/>
        <end position="43"/>
    </location>
</feature>
<gene>
    <name evidence="2" type="ORF">CRG98_035618</name>
</gene>
<proteinExistence type="predicted"/>